<dbReference type="InterPro" id="IPR000531">
    <property type="entry name" value="Beta-barrel_TonB"/>
</dbReference>
<evidence type="ECO:0000256" key="5">
    <source>
        <dbReference type="ARBA" id="ARBA00022692"/>
    </source>
</evidence>
<evidence type="ECO:0000313" key="16">
    <source>
        <dbReference type="Proteomes" id="UP000259273"/>
    </source>
</evidence>
<keyword evidence="7" id="KW-0406">Ion transport</keyword>
<keyword evidence="3 11" id="KW-1134">Transmembrane beta strand</keyword>
<evidence type="ECO:0000256" key="2">
    <source>
        <dbReference type="ARBA" id="ARBA00022448"/>
    </source>
</evidence>
<dbReference type="InterPro" id="IPR036942">
    <property type="entry name" value="Beta-barrel_TonB_sf"/>
</dbReference>
<evidence type="ECO:0000256" key="3">
    <source>
        <dbReference type="ARBA" id="ARBA00022452"/>
    </source>
</evidence>
<feature type="domain" description="TonB-dependent receptor plug" evidence="14">
    <location>
        <begin position="68"/>
        <end position="179"/>
    </location>
</feature>
<sequence>MTLRNFILKILADTDTKSRSIPVRRALAIAVSLAGLTGAYPAFGQAASEHSVGLEEVVVTARKREESLQQAPVSVTALTSDMIEARSMESFNDLNNYAPNIELNNGRVDGGGSVAQLYVRGVGQEDYSFPNDPGVGVYLDGVYVSRSSAGDFGFMGVERIEVLRGPQGTLYGKNTIGGAVNVITRKPTGSNTGELEFGLGRYDLLDIKASYDLALSDNLAIGLSGMSRSRDGYGHDFTGRELRKENKEALRFQANYEGDNDFTALLQMDWSKQEGTGSVGALRQFFDDGGAGVVTLVNTYVAPAVAAEYGLEAPFDTFNEAWINRIDETEHFLSGGVEDPRDNNEVFGSALTLDWLLGDVDVKSITAYRTVEIDVQRDGDHSPFPITTVAVEEETFQLSQELQFSGSAFEQKLDWILGLYAIREWGDNSFIAPLIKGVYEATGLDISLITDTEIDVLSTAIFGEATWHVTDKLGVTFGGRMNRDDKEYTYALDRIYSGAVVVPEITLDETWNEFLPKISAEYAFSEEVNGYASYGEGYKAGGWNPRTLTEGTEPQRFEPEYISTYEVGLKTSLWDNRATFNTAVFFSDYEDIQLIAVTDVELPDGTTTVDTTINNAGAGEIYGAEFELVVRPVPNLMVHAGVGLLHTEFTELGQSVIDAGTATLDNEFIQSPSLTFNAAVEYTQPLGNGGQLVWFVDSAFKDDIERSVQNFDELRTDAYWQFNARTTYTSSSDNWQLSAYVTNITDEIYMTNGVDVRGLGSSEAYYSRPREYGISFKVFL</sequence>
<comment type="similarity">
    <text evidence="11 12">Belongs to the TonB-dependent receptor family.</text>
</comment>
<evidence type="ECO:0000256" key="6">
    <source>
        <dbReference type="ARBA" id="ARBA00023004"/>
    </source>
</evidence>
<dbReference type="Pfam" id="PF07715">
    <property type="entry name" value="Plug"/>
    <property type="match status" value="1"/>
</dbReference>
<protein>
    <recommendedName>
        <fullName evidence="17">TonB-dependent receptor</fullName>
    </recommendedName>
</protein>
<evidence type="ECO:0000256" key="11">
    <source>
        <dbReference type="PROSITE-ProRule" id="PRU01360"/>
    </source>
</evidence>
<dbReference type="GO" id="GO:0009279">
    <property type="term" value="C:cell outer membrane"/>
    <property type="evidence" value="ECO:0007669"/>
    <property type="project" value="UniProtKB-SubCell"/>
</dbReference>
<dbReference type="AlphaFoldDB" id="A0A3C1KIF9"/>
<gene>
    <name evidence="15" type="ORF">DCP75_00830</name>
</gene>
<dbReference type="InterPro" id="IPR039426">
    <property type="entry name" value="TonB-dep_rcpt-like"/>
</dbReference>
<dbReference type="SUPFAM" id="SSF56935">
    <property type="entry name" value="Porins"/>
    <property type="match status" value="1"/>
</dbReference>
<dbReference type="EMBL" id="DMND01000016">
    <property type="protein sequence ID" value="HAN26283.1"/>
    <property type="molecule type" value="Genomic_DNA"/>
</dbReference>
<keyword evidence="8 12" id="KW-0798">TonB box</keyword>
<evidence type="ECO:0000256" key="12">
    <source>
        <dbReference type="RuleBase" id="RU003357"/>
    </source>
</evidence>
<dbReference type="Proteomes" id="UP000259273">
    <property type="component" value="Unassembled WGS sequence"/>
</dbReference>
<dbReference type="PROSITE" id="PS52016">
    <property type="entry name" value="TONB_DEPENDENT_REC_3"/>
    <property type="match status" value="1"/>
</dbReference>
<keyword evidence="9 11" id="KW-0472">Membrane</keyword>
<reference evidence="15 16" key="1">
    <citation type="journal article" date="2018" name="Nat. Biotechnol.">
        <title>A standardized bacterial taxonomy based on genome phylogeny substantially revises the tree of life.</title>
        <authorList>
            <person name="Parks D.H."/>
            <person name="Chuvochina M."/>
            <person name="Waite D.W."/>
            <person name="Rinke C."/>
            <person name="Skarshewski A."/>
            <person name="Chaumeil P.A."/>
            <person name="Hugenholtz P."/>
        </authorList>
    </citation>
    <scope>NUCLEOTIDE SEQUENCE [LARGE SCALE GENOMIC DNA]</scope>
    <source>
        <strain evidence="15">UBA9158</strain>
    </source>
</reference>
<comment type="caution">
    <text evidence="15">The sequence shown here is derived from an EMBL/GenBank/DDBJ whole genome shotgun (WGS) entry which is preliminary data.</text>
</comment>
<keyword evidence="2 11" id="KW-0813">Transport</keyword>
<dbReference type="PANTHER" id="PTHR32552">
    <property type="entry name" value="FERRICHROME IRON RECEPTOR-RELATED"/>
    <property type="match status" value="1"/>
</dbReference>
<keyword evidence="10 11" id="KW-0998">Cell outer membrane</keyword>
<comment type="subcellular location">
    <subcellularLocation>
        <location evidence="1 11">Cell outer membrane</location>
        <topology evidence="1 11">Multi-pass membrane protein</topology>
    </subcellularLocation>
</comment>
<evidence type="ECO:0000259" key="14">
    <source>
        <dbReference type="Pfam" id="PF07715"/>
    </source>
</evidence>
<evidence type="ECO:0000256" key="4">
    <source>
        <dbReference type="ARBA" id="ARBA00022496"/>
    </source>
</evidence>
<accession>A0A3C1KIF9</accession>
<dbReference type="PANTHER" id="PTHR32552:SF81">
    <property type="entry name" value="TONB-DEPENDENT OUTER MEMBRANE RECEPTOR"/>
    <property type="match status" value="1"/>
</dbReference>
<evidence type="ECO:0000256" key="10">
    <source>
        <dbReference type="ARBA" id="ARBA00023237"/>
    </source>
</evidence>
<keyword evidence="4" id="KW-0410">Iron transport</keyword>
<evidence type="ECO:0008006" key="17">
    <source>
        <dbReference type="Google" id="ProtNLM"/>
    </source>
</evidence>
<dbReference type="Pfam" id="PF00593">
    <property type="entry name" value="TonB_dep_Rec_b-barrel"/>
    <property type="match status" value="1"/>
</dbReference>
<dbReference type="GO" id="GO:0006826">
    <property type="term" value="P:iron ion transport"/>
    <property type="evidence" value="ECO:0007669"/>
    <property type="project" value="UniProtKB-KW"/>
</dbReference>
<organism evidence="15 16">
    <name type="scientific">Haliea salexigens</name>
    <dbReference type="NCBI Taxonomy" id="287487"/>
    <lineage>
        <taxon>Bacteria</taxon>
        <taxon>Pseudomonadati</taxon>
        <taxon>Pseudomonadota</taxon>
        <taxon>Gammaproteobacteria</taxon>
        <taxon>Cellvibrionales</taxon>
        <taxon>Halieaceae</taxon>
        <taxon>Haliea</taxon>
    </lineage>
</organism>
<name>A0A3C1KIF9_9GAMM</name>
<evidence type="ECO:0000256" key="1">
    <source>
        <dbReference type="ARBA" id="ARBA00004571"/>
    </source>
</evidence>
<proteinExistence type="inferred from homology"/>
<evidence type="ECO:0000259" key="13">
    <source>
        <dbReference type="Pfam" id="PF00593"/>
    </source>
</evidence>
<keyword evidence="6" id="KW-0408">Iron</keyword>
<dbReference type="InterPro" id="IPR012910">
    <property type="entry name" value="Plug_dom"/>
</dbReference>
<feature type="domain" description="TonB-dependent receptor-like beta-barrel" evidence="13">
    <location>
        <begin position="326"/>
        <end position="744"/>
    </location>
</feature>
<evidence type="ECO:0000256" key="8">
    <source>
        <dbReference type="ARBA" id="ARBA00023077"/>
    </source>
</evidence>
<evidence type="ECO:0000256" key="7">
    <source>
        <dbReference type="ARBA" id="ARBA00023065"/>
    </source>
</evidence>
<dbReference type="Gene3D" id="2.40.170.20">
    <property type="entry name" value="TonB-dependent receptor, beta-barrel domain"/>
    <property type="match status" value="1"/>
</dbReference>
<evidence type="ECO:0000256" key="9">
    <source>
        <dbReference type="ARBA" id="ARBA00023136"/>
    </source>
</evidence>
<evidence type="ECO:0000313" key="15">
    <source>
        <dbReference type="EMBL" id="HAN26283.1"/>
    </source>
</evidence>
<keyword evidence="5 11" id="KW-0812">Transmembrane</keyword>